<feature type="transmembrane region" description="Helical" evidence="6">
    <location>
        <begin position="395"/>
        <end position="412"/>
    </location>
</feature>
<feature type="transmembrane region" description="Helical" evidence="6">
    <location>
        <begin position="87"/>
        <end position="116"/>
    </location>
</feature>
<dbReference type="InterPro" id="IPR030191">
    <property type="entry name" value="CodB"/>
</dbReference>
<dbReference type="Proteomes" id="UP000094784">
    <property type="component" value="Unassembled WGS sequence"/>
</dbReference>
<dbReference type="CDD" id="cd11484">
    <property type="entry name" value="SLC-NCS1sbd_CobB-like"/>
    <property type="match status" value="1"/>
</dbReference>
<name>A0A1E4R629_9BACI</name>
<feature type="transmembrane region" description="Helical" evidence="6">
    <location>
        <begin position="219"/>
        <end position="244"/>
    </location>
</feature>
<keyword evidence="3 6" id="KW-0812">Transmembrane</keyword>
<evidence type="ECO:0000313" key="8">
    <source>
        <dbReference type="Proteomes" id="UP000094784"/>
    </source>
</evidence>
<feature type="transmembrane region" description="Helical" evidence="6">
    <location>
        <begin position="148"/>
        <end position="166"/>
    </location>
</feature>
<protein>
    <submittedName>
        <fullName evidence="7">Cytosine permease</fullName>
    </submittedName>
</protein>
<feature type="transmembrane region" description="Helical" evidence="6">
    <location>
        <begin position="122"/>
        <end position="141"/>
    </location>
</feature>
<organism evidence="7 8">
    <name type="scientific">Lysinibacillus fusiformis</name>
    <dbReference type="NCBI Taxonomy" id="28031"/>
    <lineage>
        <taxon>Bacteria</taxon>
        <taxon>Bacillati</taxon>
        <taxon>Bacillota</taxon>
        <taxon>Bacilli</taxon>
        <taxon>Bacillales</taxon>
        <taxon>Bacillaceae</taxon>
        <taxon>Lysinibacillus</taxon>
    </lineage>
</organism>
<evidence type="ECO:0000256" key="1">
    <source>
        <dbReference type="ARBA" id="ARBA00004141"/>
    </source>
</evidence>
<feature type="transmembrane region" description="Helical" evidence="6">
    <location>
        <begin position="12"/>
        <end position="34"/>
    </location>
</feature>
<feature type="transmembrane region" description="Helical" evidence="6">
    <location>
        <begin position="250"/>
        <end position="272"/>
    </location>
</feature>
<accession>A0A1E4R629</accession>
<dbReference type="InterPro" id="IPR001248">
    <property type="entry name" value="Pur-cyt_permease"/>
</dbReference>
<comment type="caution">
    <text evidence="7">The sequence shown here is derived from an EMBL/GenBank/DDBJ whole genome shotgun (WGS) entry which is preliminary data.</text>
</comment>
<dbReference type="PANTHER" id="PTHR30569:SF0">
    <property type="entry name" value="CYTOSINE PERMEASE"/>
    <property type="match status" value="1"/>
</dbReference>
<comment type="subcellular location">
    <subcellularLocation>
        <location evidence="1">Membrane</location>
        <topology evidence="1">Multi-pass membrane protein</topology>
    </subcellularLocation>
</comment>
<feature type="transmembrane region" description="Helical" evidence="6">
    <location>
        <begin position="326"/>
        <end position="345"/>
    </location>
</feature>
<comment type="similarity">
    <text evidence="2">Belongs to the purine-cytosine permease (2.A.39) family.</text>
</comment>
<feature type="transmembrane region" description="Helical" evidence="6">
    <location>
        <begin position="40"/>
        <end position="59"/>
    </location>
</feature>
<dbReference type="PANTHER" id="PTHR30569">
    <property type="entry name" value="CYTOSINE TRANSPORTER CODB"/>
    <property type="match status" value="1"/>
</dbReference>
<dbReference type="EMBL" id="MECQ01000001">
    <property type="protein sequence ID" value="ODV55922.1"/>
    <property type="molecule type" value="Genomic_DNA"/>
</dbReference>
<dbReference type="Gene3D" id="1.10.4160.10">
    <property type="entry name" value="Hydantoin permease"/>
    <property type="match status" value="1"/>
</dbReference>
<dbReference type="GO" id="GO:0015209">
    <property type="term" value="F:cytosine transmembrane transporter activity"/>
    <property type="evidence" value="ECO:0007669"/>
    <property type="project" value="InterPro"/>
</dbReference>
<feature type="transmembrane region" description="Helical" evidence="6">
    <location>
        <begin position="300"/>
        <end position="320"/>
    </location>
</feature>
<evidence type="ECO:0000256" key="2">
    <source>
        <dbReference type="ARBA" id="ARBA00008974"/>
    </source>
</evidence>
<keyword evidence="4 6" id="KW-1133">Transmembrane helix</keyword>
<dbReference type="Pfam" id="PF02133">
    <property type="entry name" value="Transp_cyt_pur"/>
    <property type="match status" value="1"/>
</dbReference>
<evidence type="ECO:0000256" key="6">
    <source>
        <dbReference type="SAM" id="Phobius"/>
    </source>
</evidence>
<keyword evidence="5 6" id="KW-0472">Membrane</keyword>
<proteinExistence type="inferred from homology"/>
<evidence type="ECO:0000256" key="3">
    <source>
        <dbReference type="ARBA" id="ARBA00022692"/>
    </source>
</evidence>
<dbReference type="RefSeq" id="WP_069480955.1">
    <property type="nucleotide sequence ID" value="NZ_KV766182.1"/>
</dbReference>
<feature type="transmembrane region" description="Helical" evidence="6">
    <location>
        <begin position="365"/>
        <end position="383"/>
    </location>
</feature>
<evidence type="ECO:0000313" key="7">
    <source>
        <dbReference type="EMBL" id="ODV55922.1"/>
    </source>
</evidence>
<dbReference type="GO" id="GO:0005886">
    <property type="term" value="C:plasma membrane"/>
    <property type="evidence" value="ECO:0007669"/>
    <property type="project" value="TreeGrafter"/>
</dbReference>
<reference evidence="7 8" key="1">
    <citation type="submission" date="2016-09" db="EMBL/GenBank/DDBJ databases">
        <title>Draft genome sequence of the soil isolate, Lysinibacillus fusiformis M5, a potential hypoxanthine producer.</title>
        <authorList>
            <person name="Gallegos-Monterrosa R."/>
            <person name="Maroti G."/>
            <person name="Balint B."/>
            <person name="Kovacs A.T."/>
        </authorList>
    </citation>
    <scope>NUCLEOTIDE SEQUENCE [LARGE SCALE GENOMIC DNA]</scope>
    <source>
        <strain evidence="7 8">M5</strain>
    </source>
</reference>
<evidence type="ECO:0000256" key="5">
    <source>
        <dbReference type="ARBA" id="ARBA00023136"/>
    </source>
</evidence>
<gene>
    <name evidence="7" type="ORF">BG258_08400</name>
</gene>
<feature type="transmembrane region" description="Helical" evidence="6">
    <location>
        <begin position="186"/>
        <end position="207"/>
    </location>
</feature>
<dbReference type="OrthoDB" id="9787279at2"/>
<evidence type="ECO:0000256" key="4">
    <source>
        <dbReference type="ARBA" id="ARBA00022989"/>
    </source>
</evidence>
<sequence>MRNDNNVQSWYSLGIIWAGAMICIPSLLVGNALITSMSLSKALAVAFVGYAIVVFIMILQGMQSSDLGKPTVHVAGQVFGKKGSRTILSIILAIACLGWFGIQANVCGVALANLLAIYHLNIPVPLASFISGMVMVVSAIYGMKVLRTLSYIAVPLLVIICVYGLVQTLTGDQLEFIRAYQPQGNMSFMDGLAVTIGSFALGAVIAGDYSQFSKKRSDVFKAATLGIIPAGVLMIGVGAILTIAYQTSDITAVFLHIATPFIGGVGLILATWKTNLVNAISGGIALINVFDVAKNKERMAIFVAGTIGTILAVVGILNYFTPIMSILSAMIPPVAGVMIASYWVIHKGRKESWVEVEGVNRLGVFSWLVGAVIACMPVVFSLFPKLPTLPNQPMIGIIISFVIYYIGYRVSVQKTVILEEHR</sequence>
<dbReference type="AlphaFoldDB" id="A0A1E4R629"/>